<feature type="compositionally biased region" description="Basic and acidic residues" evidence="3">
    <location>
        <begin position="123"/>
        <end position="135"/>
    </location>
</feature>
<evidence type="ECO:0000256" key="1">
    <source>
        <dbReference type="ARBA" id="ARBA00022884"/>
    </source>
</evidence>
<name>A0AAU9LGK6_9ASTR</name>
<feature type="domain" description="RRM" evidence="4">
    <location>
        <begin position="438"/>
        <end position="521"/>
    </location>
</feature>
<dbReference type="SMART" id="SM00360">
    <property type="entry name" value="RRM"/>
    <property type="match status" value="3"/>
</dbReference>
<dbReference type="Proteomes" id="UP001157418">
    <property type="component" value="Unassembled WGS sequence"/>
</dbReference>
<feature type="domain" description="RRM" evidence="4">
    <location>
        <begin position="255"/>
        <end position="338"/>
    </location>
</feature>
<dbReference type="InterPro" id="IPR035979">
    <property type="entry name" value="RBD_domain_sf"/>
</dbReference>
<dbReference type="Pfam" id="PF00076">
    <property type="entry name" value="RRM_1"/>
    <property type="match status" value="2"/>
</dbReference>
<keyword evidence="1 2" id="KW-0694">RNA-binding</keyword>
<dbReference type="SUPFAM" id="SSF54928">
    <property type="entry name" value="RNA-binding domain, RBD"/>
    <property type="match status" value="4"/>
</dbReference>
<proteinExistence type="predicted"/>
<dbReference type="AlphaFoldDB" id="A0AAU9LGK6"/>
<feature type="region of interest" description="Disordered" evidence="3">
    <location>
        <begin position="123"/>
        <end position="160"/>
    </location>
</feature>
<protein>
    <recommendedName>
        <fullName evidence="4">RRM domain-containing protein</fullName>
    </recommendedName>
</protein>
<dbReference type="PANTHER" id="PTHR23236:SF11">
    <property type="entry name" value="EUKARYOTIC TRANSLATION INITIATION FACTOR 4H"/>
    <property type="match status" value="1"/>
</dbReference>
<organism evidence="5 6">
    <name type="scientific">Lactuca virosa</name>
    <dbReference type="NCBI Taxonomy" id="75947"/>
    <lineage>
        <taxon>Eukaryota</taxon>
        <taxon>Viridiplantae</taxon>
        <taxon>Streptophyta</taxon>
        <taxon>Embryophyta</taxon>
        <taxon>Tracheophyta</taxon>
        <taxon>Spermatophyta</taxon>
        <taxon>Magnoliopsida</taxon>
        <taxon>eudicotyledons</taxon>
        <taxon>Gunneridae</taxon>
        <taxon>Pentapetalae</taxon>
        <taxon>asterids</taxon>
        <taxon>campanulids</taxon>
        <taxon>Asterales</taxon>
        <taxon>Asteraceae</taxon>
        <taxon>Cichorioideae</taxon>
        <taxon>Cichorieae</taxon>
        <taxon>Lactucinae</taxon>
        <taxon>Lactuca</taxon>
    </lineage>
</organism>
<evidence type="ECO:0000256" key="3">
    <source>
        <dbReference type="SAM" id="MobiDB-lite"/>
    </source>
</evidence>
<feature type="compositionally biased region" description="Basic and acidic residues" evidence="3">
    <location>
        <begin position="145"/>
        <end position="155"/>
    </location>
</feature>
<keyword evidence="6" id="KW-1185">Reference proteome</keyword>
<feature type="region of interest" description="Disordered" evidence="3">
    <location>
        <begin position="340"/>
        <end position="359"/>
    </location>
</feature>
<dbReference type="InterPro" id="IPR012677">
    <property type="entry name" value="Nucleotide-bd_a/b_plait_sf"/>
</dbReference>
<reference evidence="5 6" key="1">
    <citation type="submission" date="2022-01" db="EMBL/GenBank/DDBJ databases">
        <authorList>
            <person name="Xiong W."/>
            <person name="Schranz E."/>
        </authorList>
    </citation>
    <scope>NUCLEOTIDE SEQUENCE [LARGE SCALE GENOMIC DNA]</scope>
</reference>
<dbReference type="InterPro" id="IPR000504">
    <property type="entry name" value="RRM_dom"/>
</dbReference>
<evidence type="ECO:0000313" key="5">
    <source>
        <dbReference type="EMBL" id="CAH1413180.1"/>
    </source>
</evidence>
<dbReference type="PANTHER" id="PTHR23236">
    <property type="entry name" value="EUKARYOTIC TRANSLATION INITIATION FACTOR 4B/4H"/>
    <property type="match status" value="1"/>
</dbReference>
<evidence type="ECO:0000256" key="2">
    <source>
        <dbReference type="PROSITE-ProRule" id="PRU00176"/>
    </source>
</evidence>
<evidence type="ECO:0000313" key="6">
    <source>
        <dbReference type="Proteomes" id="UP001157418"/>
    </source>
</evidence>
<dbReference type="CDD" id="cd00590">
    <property type="entry name" value="RRM_SF"/>
    <property type="match status" value="1"/>
</dbReference>
<evidence type="ECO:0000259" key="4">
    <source>
        <dbReference type="PROSITE" id="PS50102"/>
    </source>
</evidence>
<feature type="region of interest" description="Disordered" evidence="3">
    <location>
        <begin position="523"/>
        <end position="542"/>
    </location>
</feature>
<comment type="caution">
    <text evidence="5">The sequence shown here is derived from an EMBL/GenBank/DDBJ whole genome shotgun (WGS) entry which is preliminary data.</text>
</comment>
<dbReference type="Gene3D" id="3.30.70.330">
    <property type="match status" value="4"/>
</dbReference>
<gene>
    <name evidence="5" type="ORF">LVIROSA_LOCUS1153</name>
</gene>
<dbReference type="PROSITE" id="PS50102">
    <property type="entry name" value="RRM"/>
    <property type="match status" value="3"/>
</dbReference>
<dbReference type="GO" id="GO:0003723">
    <property type="term" value="F:RNA binding"/>
    <property type="evidence" value="ECO:0007669"/>
    <property type="project" value="UniProtKB-UniRule"/>
</dbReference>
<sequence length="542" mass="60313">MPRPDHQFPHNSRRSSPPLSTASLHLLHLLHNRRRHLPLPSSPARRRSDSSSFSQSFVVALSCIETLLSSLTLISLVLDCSFAELFLEDCFQLDSTLAFVVQPTKAMETGKRDLEENIDKEAVNSKKQKVDKSDVAEESSDEEPQAVKKPQDTRSKTLSMANLSPEIRQVDVTNFFNSVGKIVEVRFVIKRDGQFANYAYVEFATPEAAQEAHKLSNTQLHDRPVILHLAEEACAFPPLGRGGGNVQSYLEAHEKTVFVKGFGVDAGFDNVRLSLEKHFRQCGMLVEMMIPEFYKSDDGVKKGDAFIYFSSRDEVMKALELNGSDVGGCKITVEKAKPGSVENYDDSSSEKEKDSTTSLKRKWKNQRKMMVISGYKDDQFDGYGYVDFATYEAAQKASKLNDELLLDIPVRLELVAKTGTFTSGRVGNEWSFQKDGEDTLFVSGFPGDNEKFDNLRLNLMKHFGDSSLISRIDFFNFYEGDGVKKVDCFIKFAESVAYNEALTLNGSDVEGCTITVTKAEPRVYGGSSGGPGTGKKTTSVDE</sequence>
<accession>A0AAU9LGK6</accession>
<dbReference type="EMBL" id="CAKMRJ010000001">
    <property type="protein sequence ID" value="CAH1413180.1"/>
    <property type="molecule type" value="Genomic_DNA"/>
</dbReference>
<feature type="domain" description="RRM" evidence="4">
    <location>
        <begin position="156"/>
        <end position="232"/>
    </location>
</feature>
<dbReference type="GO" id="GO:0005730">
    <property type="term" value="C:nucleolus"/>
    <property type="evidence" value="ECO:0007669"/>
    <property type="project" value="TreeGrafter"/>
</dbReference>